<dbReference type="InterPro" id="IPR020864">
    <property type="entry name" value="MACPF"/>
</dbReference>
<reference evidence="2" key="1">
    <citation type="submission" date="2019-12" db="EMBL/GenBank/DDBJ databases">
        <title>Genome sequence of Babesia ovis.</title>
        <authorList>
            <person name="Yamagishi J."/>
            <person name="Sevinc F."/>
            <person name="Xuan X."/>
        </authorList>
    </citation>
    <scope>NUCLEOTIDE SEQUENCE</scope>
    <source>
        <strain evidence="2">Selcuk</strain>
    </source>
</reference>
<comment type="caution">
    <text evidence="2">The sequence shown here is derived from an EMBL/GenBank/DDBJ whole genome shotgun (WGS) entry which is preliminary data.</text>
</comment>
<gene>
    <name evidence="2" type="ORF">BaOVIS_001190</name>
</gene>
<proteinExistence type="predicted"/>
<evidence type="ECO:0000313" key="2">
    <source>
        <dbReference type="EMBL" id="GFE52715.1"/>
    </source>
</evidence>
<dbReference type="PROSITE" id="PS51412">
    <property type="entry name" value="MACPF_2"/>
    <property type="match status" value="1"/>
</dbReference>
<organism evidence="2 3">
    <name type="scientific">Babesia ovis</name>
    <dbReference type="NCBI Taxonomy" id="5869"/>
    <lineage>
        <taxon>Eukaryota</taxon>
        <taxon>Sar</taxon>
        <taxon>Alveolata</taxon>
        <taxon>Apicomplexa</taxon>
        <taxon>Aconoidasida</taxon>
        <taxon>Piroplasmida</taxon>
        <taxon>Babesiidae</taxon>
        <taxon>Babesia</taxon>
    </lineage>
</organism>
<dbReference type="Proteomes" id="UP001057455">
    <property type="component" value="Unassembled WGS sequence"/>
</dbReference>
<dbReference type="AlphaFoldDB" id="A0A9W5T8B5"/>
<feature type="domain" description="MACPF" evidence="1">
    <location>
        <begin position="90"/>
        <end position="413"/>
    </location>
</feature>
<dbReference type="SMART" id="SM00457">
    <property type="entry name" value="MACPF"/>
    <property type="match status" value="1"/>
</dbReference>
<dbReference type="OrthoDB" id="1366754at2759"/>
<keyword evidence="3" id="KW-1185">Reference proteome</keyword>
<dbReference type="EMBL" id="BLIY01000001">
    <property type="protein sequence ID" value="GFE52715.1"/>
    <property type="molecule type" value="Genomic_DNA"/>
</dbReference>
<protein>
    <submittedName>
        <fullName evidence="2">MAC Perforin domain containing protein, putative</fullName>
    </submittedName>
</protein>
<evidence type="ECO:0000313" key="3">
    <source>
        <dbReference type="Proteomes" id="UP001057455"/>
    </source>
</evidence>
<evidence type="ECO:0000259" key="1">
    <source>
        <dbReference type="PROSITE" id="PS51412"/>
    </source>
</evidence>
<name>A0A9W5T8B5_BABOV</name>
<dbReference type="Pfam" id="PF01823">
    <property type="entry name" value="MACPF"/>
    <property type="match status" value="1"/>
</dbReference>
<accession>A0A9W5T8B5</accession>
<sequence length="413" mass="46507">MKISHIIARIISIYNISCTAAAYLKRHMNATKVLEPDGEEPKQLSHVGRVDKSALVADSDAVDTENQEENLFAQSVRNIDEDITDGEKCEIMNIYNPLQSIKGLEYLGCGYDNTKSVPFGDEESFLNMGYTQPVIQFQWPCGNHIKSKPVPLGVWVRQEPACHRGHEKRKINSDESLASIMTEDVVSFLGIANLGVNATKQAKEIIGQSNIAKKSRFALKTNCALFTTGMILSSELNVTRAFNNAAKVLVAFPDKEKCTEVNDYRKDGSCADYYDLWKQFFTSYGTHVISRLTMGGKILQLDDSSETKLDSAKSKAQEQNVSVNLSIIKAKYGNKKTDESEQNETLKNRSSKFFIMGGETYIPVDTDDGFQRWVETIKDNSMPINIELTPMTRFLPKEIRRDYWLALAIYNTR</sequence>